<feature type="compositionally biased region" description="Polar residues" evidence="12">
    <location>
        <begin position="1642"/>
        <end position="1662"/>
    </location>
</feature>
<dbReference type="GO" id="GO:0006031">
    <property type="term" value="P:chitin biosynthetic process"/>
    <property type="evidence" value="ECO:0007669"/>
    <property type="project" value="TreeGrafter"/>
</dbReference>
<feature type="compositionally biased region" description="Basic and acidic residues" evidence="12">
    <location>
        <begin position="1378"/>
        <end position="1387"/>
    </location>
</feature>
<evidence type="ECO:0000256" key="11">
    <source>
        <dbReference type="ARBA" id="ARBA00023329"/>
    </source>
</evidence>
<dbReference type="Gene3D" id="3.90.550.10">
    <property type="entry name" value="Spore Coat Polysaccharide Biosynthesis Protein SpsA, Chain A"/>
    <property type="match status" value="1"/>
</dbReference>
<dbReference type="GO" id="GO:0004100">
    <property type="term" value="F:chitin synthase activity"/>
    <property type="evidence" value="ECO:0007669"/>
    <property type="project" value="UniProtKB-EC"/>
</dbReference>
<name>A0A316W360_9BASI</name>
<dbReference type="InterPro" id="IPR004835">
    <property type="entry name" value="Chitin_synth"/>
</dbReference>
<keyword evidence="8 13" id="KW-1133">Transmembrane helix</keyword>
<evidence type="ECO:0000256" key="6">
    <source>
        <dbReference type="ARBA" id="ARBA00022679"/>
    </source>
</evidence>
<dbReference type="RefSeq" id="XP_025371466.1">
    <property type="nucleotide sequence ID" value="XM_025512166.1"/>
</dbReference>
<evidence type="ECO:0000259" key="14">
    <source>
        <dbReference type="Pfam" id="PF22997"/>
    </source>
</evidence>
<protein>
    <recommendedName>
        <fullName evidence="3">chitin synthase</fullName>
        <ecNumber evidence="3">2.4.1.16</ecNumber>
    </recommendedName>
</protein>
<evidence type="ECO:0000313" key="15">
    <source>
        <dbReference type="EMBL" id="PWN44306.1"/>
    </source>
</evidence>
<keyword evidence="4" id="KW-1003">Cell membrane</keyword>
<feature type="transmembrane region" description="Helical" evidence="13">
    <location>
        <begin position="413"/>
        <end position="434"/>
    </location>
</feature>
<dbReference type="InParanoid" id="A0A316W360"/>
<evidence type="ECO:0000256" key="2">
    <source>
        <dbReference type="ARBA" id="ARBA00004651"/>
    </source>
</evidence>
<dbReference type="Pfam" id="PF03142">
    <property type="entry name" value="Chitin_synth_2"/>
    <property type="match status" value="1"/>
</dbReference>
<feature type="region of interest" description="Disordered" evidence="12">
    <location>
        <begin position="1378"/>
        <end position="1413"/>
    </location>
</feature>
<keyword evidence="6" id="KW-0808">Transferase</keyword>
<evidence type="ECO:0000256" key="9">
    <source>
        <dbReference type="ARBA" id="ARBA00023136"/>
    </source>
</evidence>
<dbReference type="GO" id="GO:0030428">
    <property type="term" value="C:cell septum"/>
    <property type="evidence" value="ECO:0007669"/>
    <property type="project" value="TreeGrafter"/>
</dbReference>
<feature type="compositionally biased region" description="Basic and acidic residues" evidence="12">
    <location>
        <begin position="160"/>
        <end position="171"/>
    </location>
</feature>
<feature type="compositionally biased region" description="Polar residues" evidence="12">
    <location>
        <begin position="90"/>
        <end position="100"/>
    </location>
</feature>
<dbReference type="STRING" id="1522189.A0A316W360"/>
<dbReference type="Proteomes" id="UP000245783">
    <property type="component" value="Unassembled WGS sequence"/>
</dbReference>
<dbReference type="SUPFAM" id="SSF53448">
    <property type="entry name" value="Nucleotide-diphospho-sugar transferases"/>
    <property type="match status" value="1"/>
</dbReference>
<evidence type="ECO:0000256" key="10">
    <source>
        <dbReference type="ARBA" id="ARBA00023180"/>
    </source>
</evidence>
<dbReference type="GeneID" id="37034036"/>
<dbReference type="CDD" id="cd04190">
    <property type="entry name" value="Chitin_synth_C"/>
    <property type="match status" value="1"/>
</dbReference>
<evidence type="ECO:0000256" key="7">
    <source>
        <dbReference type="ARBA" id="ARBA00022692"/>
    </source>
</evidence>
<feature type="region of interest" description="Disordered" evidence="12">
    <location>
        <begin position="1459"/>
        <end position="1505"/>
    </location>
</feature>
<evidence type="ECO:0000256" key="1">
    <source>
        <dbReference type="ARBA" id="ARBA00004439"/>
    </source>
</evidence>
<feature type="transmembrane region" description="Helical" evidence="13">
    <location>
        <begin position="1302"/>
        <end position="1321"/>
    </location>
</feature>
<dbReference type="GO" id="GO:0030659">
    <property type="term" value="C:cytoplasmic vesicle membrane"/>
    <property type="evidence" value="ECO:0007669"/>
    <property type="project" value="UniProtKB-SubCell"/>
</dbReference>
<sequence length="1662" mass="179727">MNPFNQQPGGAGRDPRWAAQQIGQQDRSLPPLVIPDGGQPQAQRGPPPVAPSARQGQRSQRQNSGGAGGPMSPPARYSSPPVPYDDRSGGSFSHYASSDGHSSRAPVRASAANAHASAPAPAGHDQRQSLQRPPPLPQSVSFQEPAQRPHAQRSGASRDSVIKKDMGDRRFSGQSGVSDMPELRQVSSLGGGGAGGSGAAMLDPESGFSGANFRRKKSLVRPDRERMDPSHRQWYYRNHAAQMDAIDAQGRAAGFSYMPSTTGHLPQHGAAMPGYESMGTQGPGGGVSGLGMVSPHAGLFGPGAPNMPPGGLGRAPPSSGLRRGKSILGRDEDQVETGINILKRGVSLRRSRSHSRKDVPAPDAVSRRSKIAPGPVGPWMMYCYVITICFPGPCLGVFGIKTPEQQRAWREKIGILSIVAVCMAFVGFITFGFVKVVCDSKGTRYNLGRIESGTTLIHGWAYDFNEFFHPQVGPFAADTPYNHSNPAYSEPWSTGARDASNLFQVPSERCRAYVNVNGAQPDTYFPAGTYRQDGSVGSTNASWIHPTDVAQRFLRADNPMRKGQVSYSWDNITDPAHNLAVWKGSVLDLNRLGQLHANLSKPAVFAQLNPRNEKFAGRDVSAGVLRSEQDDVFDCLEDLVRVGFIDSETIGCVAADVELYIALVFILGVVAIKFFMAVIFGWFLSWRLGNYKNETYEERMKRAEEIEQWSKDIYRPAPAGYRPNVKKHRSFLPTTSRFSTGIALSGAANKAAMRTAMSEKSGGMRSGPASVAGGAHSPALRAGRLTGLASPMSGSPPGSPSLQGARSSASLVQSATHGASGGSRRSSFSGDASPALTGAMGACPFPLHNVVPQPPADFQPFNFPLAHSICLVTAYSESFEGLRTTLDSLATTDYPNSHKLLLVVADGIVKGAGSEISTPDIVLSMMKDFVVPPEEVEGNSYVAIADGHKRHNMAKVYSGFYEYDDETVERSKQQRVPMVLVAKCGTPLEADSAKPGNRGKRDSQVMLMAFMQRVMFDERMTTFDYEFFNSIWRVTGVSPDHYEIVLMVDADTKVFPDSLTRMAACMIEDPEIMGLCGETKIANKTETWVTMIQVFEYYISHHQTKAFEACFGGVTCLPGCFSAYRIKAPKGPNGYWVPILANPDIVEHYSENVVDTLHKKNLLLLGEDRYLTTLMLKTFPKRKMMFVPQAVCKTIVPDTFRVLLSQRRRWINSTVHNLAELVLVNDLCGTFCFSMRFVVFMELAGTLVLPAAIAFTFYVVAQAFYVHPAPVIPLVLLAIILGLPGLLIVVTSRKLSYVGWMFIYLLSLPIWNFVFPSYAFWHMDDFSWGATRVVQGDKGGGHDDVEGKFDASNITMKRWAEFERDRRWRSGTHSRDSTYDVVHRTGSPERSGSTRYSMVSSDTFHSNPSGVDATGRLINPAAMALPSYESEAGHSKTGSATGGARARLDAVPLLELPAPLGPDAAQKARGLPSIGAPGSVTVPRPRDPSPIASSQSTSQTSLTSRAPYENYASVYSAEDESRPMMASGASSPDPNDGRGVLPAMAGIGLTAEQQIRHGSVSSEQRYPGLSEAQFSQGFTAEPEEDNSFGLPQGAGAPAPPGSQRPPRERPQSRGFSLVDDGPVASSQGVRQVQRGARRGSVAPSSATSPTGSNTGRQSRQNH</sequence>
<dbReference type="Pfam" id="PF22997">
    <property type="entry name" value="CHS4"/>
    <property type="match status" value="1"/>
</dbReference>
<accession>A0A316W360</accession>
<evidence type="ECO:0000256" key="5">
    <source>
        <dbReference type="ARBA" id="ARBA00022676"/>
    </source>
</evidence>
<feature type="compositionally biased region" description="Gly residues" evidence="12">
    <location>
        <begin position="189"/>
        <end position="198"/>
    </location>
</feature>
<feature type="region of interest" description="Disordered" evidence="12">
    <location>
        <begin position="1518"/>
        <end position="1542"/>
    </location>
</feature>
<feature type="transmembrane region" description="Helical" evidence="13">
    <location>
        <begin position="1271"/>
        <end position="1290"/>
    </location>
</feature>
<feature type="compositionally biased region" description="Low complexity" evidence="12">
    <location>
        <begin position="822"/>
        <end position="833"/>
    </location>
</feature>
<feature type="compositionally biased region" description="Low complexity" evidence="12">
    <location>
        <begin position="103"/>
        <end position="122"/>
    </location>
</feature>
<feature type="compositionally biased region" description="Polar residues" evidence="12">
    <location>
        <begin position="802"/>
        <end position="817"/>
    </location>
</feature>
<evidence type="ECO:0000256" key="12">
    <source>
        <dbReference type="SAM" id="MobiDB-lite"/>
    </source>
</evidence>
<evidence type="ECO:0000256" key="13">
    <source>
        <dbReference type="SAM" id="Phobius"/>
    </source>
</evidence>
<evidence type="ECO:0000256" key="4">
    <source>
        <dbReference type="ARBA" id="ARBA00022475"/>
    </source>
</evidence>
<feature type="transmembrane region" description="Helical" evidence="13">
    <location>
        <begin position="379"/>
        <end position="401"/>
    </location>
</feature>
<reference evidence="15 16" key="1">
    <citation type="journal article" date="2018" name="Mol. Biol. Evol.">
        <title>Broad Genomic Sampling Reveals a Smut Pathogenic Ancestry of the Fungal Clade Ustilaginomycotina.</title>
        <authorList>
            <person name="Kijpornyongpan T."/>
            <person name="Mondo S.J."/>
            <person name="Barry K."/>
            <person name="Sandor L."/>
            <person name="Lee J."/>
            <person name="Lipzen A."/>
            <person name="Pangilinan J."/>
            <person name="LaButti K."/>
            <person name="Hainaut M."/>
            <person name="Henrissat B."/>
            <person name="Grigoriev I.V."/>
            <person name="Spatafora J.W."/>
            <person name="Aime M.C."/>
        </authorList>
    </citation>
    <scope>NUCLEOTIDE SEQUENCE [LARGE SCALE GENOMIC DNA]</scope>
    <source>
        <strain evidence="15 16">MCA 4658</strain>
    </source>
</reference>
<keyword evidence="11" id="KW-0968">Cytoplasmic vesicle</keyword>
<gene>
    <name evidence="15" type="ORF">IE81DRAFT_29787</name>
</gene>
<feature type="compositionally biased region" description="Polar residues" evidence="12">
    <location>
        <begin position="1388"/>
        <end position="1409"/>
    </location>
</feature>
<dbReference type="PANTHER" id="PTHR22914:SF16">
    <property type="entry name" value="CHITIN SYNTHASE 3"/>
    <property type="match status" value="1"/>
</dbReference>
<comment type="subcellular location">
    <subcellularLocation>
        <location evidence="2">Cell membrane</location>
        <topology evidence="2">Multi-pass membrane protein</topology>
    </subcellularLocation>
    <subcellularLocation>
        <location evidence="1">Cytoplasmic vesicle membrane</location>
        <topology evidence="1">Multi-pass membrane protein</topology>
    </subcellularLocation>
</comment>
<feature type="compositionally biased region" description="Low complexity" evidence="12">
    <location>
        <begin position="1493"/>
        <end position="1504"/>
    </location>
</feature>
<feature type="compositionally biased region" description="Low complexity" evidence="12">
    <location>
        <begin position="51"/>
        <end position="64"/>
    </location>
</feature>
<dbReference type="GO" id="GO:0005886">
    <property type="term" value="C:plasma membrane"/>
    <property type="evidence" value="ECO:0007669"/>
    <property type="project" value="UniProtKB-SubCell"/>
</dbReference>
<feature type="transmembrane region" description="Helical" evidence="13">
    <location>
        <begin position="1243"/>
        <end position="1265"/>
    </location>
</feature>
<feature type="region of interest" description="Disordered" evidence="12">
    <location>
        <begin position="1557"/>
        <end position="1662"/>
    </location>
</feature>
<dbReference type="PANTHER" id="PTHR22914">
    <property type="entry name" value="CHITIN SYNTHASE"/>
    <property type="match status" value="1"/>
</dbReference>
<feature type="transmembrane region" description="Helical" evidence="13">
    <location>
        <begin position="659"/>
        <end position="684"/>
    </location>
</feature>
<keyword evidence="5" id="KW-0328">Glycosyltransferase</keyword>
<feature type="domain" description="Chitin synthase 4-like" evidence="14">
    <location>
        <begin position="565"/>
        <end position="644"/>
    </location>
</feature>
<keyword evidence="9 13" id="KW-0472">Membrane</keyword>
<dbReference type="InterPro" id="IPR029044">
    <property type="entry name" value="Nucleotide-diphossugar_trans"/>
</dbReference>
<proteinExistence type="predicted"/>
<evidence type="ECO:0000313" key="16">
    <source>
        <dbReference type="Proteomes" id="UP000245783"/>
    </source>
</evidence>
<keyword evidence="7 13" id="KW-0812">Transmembrane</keyword>
<feature type="compositionally biased region" description="Low complexity" evidence="12">
    <location>
        <begin position="1626"/>
        <end position="1641"/>
    </location>
</feature>
<dbReference type="OrthoDB" id="370884at2759"/>
<dbReference type="EC" id="2.4.1.16" evidence="3"/>
<organism evidence="15 16">
    <name type="scientific">Ceraceosorus guamensis</name>
    <dbReference type="NCBI Taxonomy" id="1522189"/>
    <lineage>
        <taxon>Eukaryota</taxon>
        <taxon>Fungi</taxon>
        <taxon>Dikarya</taxon>
        <taxon>Basidiomycota</taxon>
        <taxon>Ustilaginomycotina</taxon>
        <taxon>Exobasidiomycetes</taxon>
        <taxon>Ceraceosorales</taxon>
        <taxon>Ceraceosoraceae</taxon>
        <taxon>Ceraceosorus</taxon>
    </lineage>
</organism>
<feature type="compositionally biased region" description="Low complexity" evidence="12">
    <location>
        <begin position="35"/>
        <end position="44"/>
    </location>
</feature>
<keyword evidence="16" id="KW-1185">Reference proteome</keyword>
<feature type="region of interest" description="Disordered" evidence="12">
    <location>
        <begin position="349"/>
        <end position="368"/>
    </location>
</feature>
<feature type="region of interest" description="Disordered" evidence="12">
    <location>
        <begin position="755"/>
        <end position="833"/>
    </location>
</feature>
<feature type="region of interest" description="Disordered" evidence="12">
    <location>
        <begin position="1"/>
        <end position="226"/>
    </location>
</feature>
<dbReference type="EMBL" id="KZ819362">
    <property type="protein sequence ID" value="PWN44306.1"/>
    <property type="molecule type" value="Genomic_DNA"/>
</dbReference>
<evidence type="ECO:0000256" key="3">
    <source>
        <dbReference type="ARBA" id="ARBA00012543"/>
    </source>
</evidence>
<evidence type="ECO:0000256" key="8">
    <source>
        <dbReference type="ARBA" id="ARBA00022989"/>
    </source>
</evidence>
<dbReference type="InterPro" id="IPR054295">
    <property type="entry name" value="CHS4-like_dom"/>
</dbReference>
<keyword evidence="10" id="KW-0325">Glycoprotein</keyword>